<name>A0A7X5UB90_9GAMM</name>
<reference evidence="1 2" key="1">
    <citation type="submission" date="2020-03" db="EMBL/GenBank/DDBJ databases">
        <authorList>
            <person name="Lai Q."/>
        </authorList>
    </citation>
    <scope>NUCLEOTIDE SEQUENCE [LARGE SCALE GENOMIC DNA]</scope>
    <source>
        <strain evidence="1 2">CCUG 25036</strain>
    </source>
</reference>
<gene>
    <name evidence="1" type="ORF">HBF25_11805</name>
</gene>
<dbReference type="EMBL" id="JAARLZ010000006">
    <property type="protein sequence ID" value="NII07073.1"/>
    <property type="molecule type" value="Genomic_DNA"/>
</dbReference>
<accession>A0A7X5UB90</accession>
<evidence type="ECO:0000313" key="1">
    <source>
        <dbReference type="EMBL" id="NII07073.1"/>
    </source>
</evidence>
<dbReference type="Proteomes" id="UP000490980">
    <property type="component" value="Unassembled WGS sequence"/>
</dbReference>
<keyword evidence="2" id="KW-1185">Reference proteome</keyword>
<proteinExistence type="predicted"/>
<organism evidence="1 2">
    <name type="scientific">Luteibacter anthropi</name>
    <dbReference type="NCBI Taxonomy" id="564369"/>
    <lineage>
        <taxon>Bacteria</taxon>
        <taxon>Pseudomonadati</taxon>
        <taxon>Pseudomonadota</taxon>
        <taxon>Gammaproteobacteria</taxon>
        <taxon>Lysobacterales</taxon>
        <taxon>Rhodanobacteraceae</taxon>
        <taxon>Luteibacter</taxon>
    </lineage>
</organism>
<protein>
    <submittedName>
        <fullName evidence="1">Uncharacterized protein</fullName>
    </submittedName>
</protein>
<dbReference type="RefSeq" id="WP_166948645.1">
    <property type="nucleotide sequence ID" value="NZ_JAARLZ010000006.1"/>
</dbReference>
<dbReference type="AlphaFoldDB" id="A0A7X5UB90"/>
<evidence type="ECO:0000313" key="2">
    <source>
        <dbReference type="Proteomes" id="UP000490980"/>
    </source>
</evidence>
<comment type="caution">
    <text evidence="1">The sequence shown here is derived from an EMBL/GenBank/DDBJ whole genome shotgun (WGS) entry which is preliminary data.</text>
</comment>
<sequence length="54" mass="5969">MKPGGVQMVHPSGNPSLLQAFTRLFDRKTSGMPRLPVLGKNRVASRIYADYAHT</sequence>